<reference evidence="3 4" key="1">
    <citation type="submission" date="2020-07" db="EMBL/GenBank/DDBJ databases">
        <title>Above-ground endophytic microbial communities from plants in different locations in the United States.</title>
        <authorList>
            <person name="Frank C."/>
        </authorList>
    </citation>
    <scope>NUCLEOTIDE SEQUENCE [LARGE SCALE GENOMIC DNA]</scope>
    <source>
        <strain evidence="3 4">WPL5_2</strain>
    </source>
</reference>
<dbReference type="RefSeq" id="WP_182515187.1">
    <property type="nucleotide sequence ID" value="NZ_JACGXP010000001.1"/>
</dbReference>
<keyword evidence="1" id="KW-1133">Transmembrane helix</keyword>
<evidence type="ECO:0000313" key="4">
    <source>
        <dbReference type="Proteomes" id="UP000590225"/>
    </source>
</evidence>
<feature type="transmembrane region" description="Helical" evidence="1">
    <location>
        <begin position="36"/>
        <end position="57"/>
    </location>
</feature>
<keyword evidence="2" id="KW-0732">Signal</keyword>
<feature type="chain" id="PRO_5043374594" description="Secreted protein" evidence="2">
    <location>
        <begin position="27"/>
        <end position="67"/>
    </location>
</feature>
<feature type="signal peptide" evidence="2">
    <location>
        <begin position="1"/>
        <end position="26"/>
    </location>
</feature>
<sequence>MSKLLSRPAFAIVVAVGLVITGAAVAAATLGTSNQVAGSFAVALAAGAGGCTVGTTIRHRRRSRRNR</sequence>
<name>A0AAW3T4N9_9MICO</name>
<comment type="caution">
    <text evidence="3">The sequence shown here is derived from an EMBL/GenBank/DDBJ whole genome shotgun (WGS) entry which is preliminary data.</text>
</comment>
<evidence type="ECO:0008006" key="5">
    <source>
        <dbReference type="Google" id="ProtNLM"/>
    </source>
</evidence>
<organism evidence="3 4">
    <name type="scientific">Curtobacterium pusillum</name>
    <dbReference type="NCBI Taxonomy" id="69373"/>
    <lineage>
        <taxon>Bacteria</taxon>
        <taxon>Bacillati</taxon>
        <taxon>Actinomycetota</taxon>
        <taxon>Actinomycetes</taxon>
        <taxon>Micrococcales</taxon>
        <taxon>Microbacteriaceae</taxon>
        <taxon>Curtobacterium</taxon>
    </lineage>
</organism>
<evidence type="ECO:0000256" key="1">
    <source>
        <dbReference type="SAM" id="Phobius"/>
    </source>
</evidence>
<keyword evidence="1" id="KW-0812">Transmembrane</keyword>
<protein>
    <recommendedName>
        <fullName evidence="5">Secreted protein</fullName>
    </recommendedName>
</protein>
<accession>A0AAW3T4N9</accession>
<evidence type="ECO:0000313" key="3">
    <source>
        <dbReference type="EMBL" id="MBA8989498.1"/>
    </source>
</evidence>
<dbReference type="AlphaFoldDB" id="A0AAW3T4N9"/>
<keyword evidence="1" id="KW-0472">Membrane</keyword>
<dbReference type="EMBL" id="JACGXP010000001">
    <property type="protein sequence ID" value="MBA8989498.1"/>
    <property type="molecule type" value="Genomic_DNA"/>
</dbReference>
<dbReference type="Proteomes" id="UP000590225">
    <property type="component" value="Unassembled WGS sequence"/>
</dbReference>
<proteinExistence type="predicted"/>
<gene>
    <name evidence="3" type="ORF">FHW23_000730</name>
</gene>
<evidence type="ECO:0000256" key="2">
    <source>
        <dbReference type="SAM" id="SignalP"/>
    </source>
</evidence>